<dbReference type="GO" id="GO:0016020">
    <property type="term" value="C:membrane"/>
    <property type="evidence" value="ECO:0007669"/>
    <property type="project" value="UniProtKB-SubCell"/>
</dbReference>
<keyword evidence="6" id="KW-0325">Glycoprotein</keyword>
<evidence type="ECO:0000256" key="1">
    <source>
        <dbReference type="ARBA" id="ARBA00004479"/>
    </source>
</evidence>
<evidence type="ECO:0000256" key="5">
    <source>
        <dbReference type="ARBA" id="ARBA00023136"/>
    </source>
</evidence>
<sequence length="141" mass="16077">MDHLNLSSNNLSSGKFLQEVSSKPYLIHLFMKIYNPQLCGPPILIECSSETTTPVVPVYVGDHEKGDAIPDVLWITIGVIIGFIVGFWGVCGTLLLKKTQRHAYFRYFDEMKERLFVFVIVKKARIQRRLGSSYYYIAVSV</sequence>
<dbReference type="AlphaFoldDB" id="A0A7J6XCQ6"/>
<evidence type="ECO:0000256" key="6">
    <source>
        <dbReference type="ARBA" id="ARBA00023180"/>
    </source>
</evidence>
<dbReference type="EMBL" id="JABWDY010001242">
    <property type="protein sequence ID" value="KAF5207576.1"/>
    <property type="molecule type" value="Genomic_DNA"/>
</dbReference>
<name>A0A7J6XCQ6_THATH</name>
<evidence type="ECO:0000256" key="3">
    <source>
        <dbReference type="ARBA" id="ARBA00022729"/>
    </source>
</evidence>
<comment type="caution">
    <text evidence="8">The sequence shown here is derived from an EMBL/GenBank/DDBJ whole genome shotgun (WGS) entry which is preliminary data.</text>
</comment>
<gene>
    <name evidence="8" type="ORF">FRX31_002837</name>
</gene>
<organism evidence="8 9">
    <name type="scientific">Thalictrum thalictroides</name>
    <name type="common">Rue-anemone</name>
    <name type="synonym">Anemone thalictroides</name>
    <dbReference type="NCBI Taxonomy" id="46969"/>
    <lineage>
        <taxon>Eukaryota</taxon>
        <taxon>Viridiplantae</taxon>
        <taxon>Streptophyta</taxon>
        <taxon>Embryophyta</taxon>
        <taxon>Tracheophyta</taxon>
        <taxon>Spermatophyta</taxon>
        <taxon>Magnoliopsida</taxon>
        <taxon>Ranunculales</taxon>
        <taxon>Ranunculaceae</taxon>
        <taxon>Thalictroideae</taxon>
        <taxon>Thalictrum</taxon>
    </lineage>
</organism>
<reference evidence="8 9" key="1">
    <citation type="submission" date="2020-06" db="EMBL/GenBank/DDBJ databases">
        <title>Transcriptomic and genomic resources for Thalictrum thalictroides and T. hernandezii: Facilitating candidate gene discovery in an emerging model plant lineage.</title>
        <authorList>
            <person name="Arias T."/>
            <person name="Riano-Pachon D.M."/>
            <person name="Di Stilio V.S."/>
        </authorList>
    </citation>
    <scope>NUCLEOTIDE SEQUENCE [LARGE SCALE GENOMIC DNA]</scope>
    <source>
        <strain evidence="9">cv. WT478/WT964</strain>
        <tissue evidence="8">Leaves</tissue>
    </source>
</reference>
<comment type="subcellular location">
    <subcellularLocation>
        <location evidence="1">Membrane</location>
        <topology evidence="1">Single-pass type I membrane protein</topology>
    </subcellularLocation>
</comment>
<keyword evidence="4 7" id="KW-1133">Transmembrane helix</keyword>
<evidence type="ECO:0000256" key="4">
    <source>
        <dbReference type="ARBA" id="ARBA00022989"/>
    </source>
</evidence>
<proteinExistence type="predicted"/>
<dbReference type="PANTHER" id="PTHR48063">
    <property type="entry name" value="LRR RECEPTOR-LIKE KINASE"/>
    <property type="match status" value="1"/>
</dbReference>
<dbReference type="Proteomes" id="UP000554482">
    <property type="component" value="Unassembled WGS sequence"/>
</dbReference>
<dbReference type="InterPro" id="IPR046956">
    <property type="entry name" value="RLP23-like"/>
</dbReference>
<keyword evidence="3" id="KW-0732">Signal</keyword>
<evidence type="ECO:0000313" key="9">
    <source>
        <dbReference type="Proteomes" id="UP000554482"/>
    </source>
</evidence>
<evidence type="ECO:0008006" key="10">
    <source>
        <dbReference type="Google" id="ProtNLM"/>
    </source>
</evidence>
<dbReference type="PANTHER" id="PTHR48063:SF112">
    <property type="entry name" value="RECEPTOR LIKE PROTEIN 30-LIKE"/>
    <property type="match status" value="1"/>
</dbReference>
<keyword evidence="2 7" id="KW-0812">Transmembrane</keyword>
<evidence type="ECO:0000256" key="7">
    <source>
        <dbReference type="SAM" id="Phobius"/>
    </source>
</evidence>
<keyword evidence="9" id="KW-1185">Reference proteome</keyword>
<keyword evidence="5 7" id="KW-0472">Membrane</keyword>
<evidence type="ECO:0000313" key="8">
    <source>
        <dbReference type="EMBL" id="KAF5207576.1"/>
    </source>
</evidence>
<feature type="transmembrane region" description="Helical" evidence="7">
    <location>
        <begin position="72"/>
        <end position="96"/>
    </location>
</feature>
<evidence type="ECO:0000256" key="2">
    <source>
        <dbReference type="ARBA" id="ARBA00022692"/>
    </source>
</evidence>
<protein>
    <recommendedName>
        <fullName evidence="10">Transmembrane protein</fullName>
    </recommendedName>
</protein>
<accession>A0A7J6XCQ6</accession>